<reference evidence="12" key="1">
    <citation type="journal article" date="2021" name="PeerJ">
        <title>Extensive microbial diversity within the chicken gut microbiome revealed by metagenomics and culture.</title>
        <authorList>
            <person name="Gilroy R."/>
            <person name="Ravi A."/>
            <person name="Getino M."/>
            <person name="Pursley I."/>
            <person name="Horton D.L."/>
            <person name="Alikhan N.F."/>
            <person name="Baker D."/>
            <person name="Gharbi K."/>
            <person name="Hall N."/>
            <person name="Watson M."/>
            <person name="Adriaenssens E.M."/>
            <person name="Foster-Nyarko E."/>
            <person name="Jarju S."/>
            <person name="Secka A."/>
            <person name="Antonio M."/>
            <person name="Oren A."/>
            <person name="Chaudhuri R.R."/>
            <person name="La Ragione R."/>
            <person name="Hildebrand F."/>
            <person name="Pallen M.J."/>
        </authorList>
    </citation>
    <scope>NUCLEOTIDE SEQUENCE</scope>
    <source>
        <strain evidence="12">ChiHjej9B8-1298</strain>
    </source>
</reference>
<gene>
    <name evidence="12" type="ORF">H9814_01060</name>
</gene>
<evidence type="ECO:0000256" key="1">
    <source>
        <dbReference type="ARBA" id="ARBA00004383"/>
    </source>
</evidence>
<dbReference type="GO" id="GO:0031992">
    <property type="term" value="F:energy transducer activity"/>
    <property type="evidence" value="ECO:0007669"/>
    <property type="project" value="TreeGrafter"/>
</dbReference>
<keyword evidence="8 10" id="KW-1133">Transmembrane helix</keyword>
<dbReference type="InterPro" id="IPR006260">
    <property type="entry name" value="TonB/TolA_C"/>
</dbReference>
<dbReference type="SUPFAM" id="SSF74653">
    <property type="entry name" value="TolA/TonB C-terminal domain"/>
    <property type="match status" value="2"/>
</dbReference>
<feature type="transmembrane region" description="Helical" evidence="10">
    <location>
        <begin position="93"/>
        <end position="112"/>
    </location>
</feature>
<proteinExistence type="inferred from homology"/>
<accession>A0A9D2E7D3</accession>
<comment type="subcellular location">
    <subcellularLocation>
        <location evidence="1">Cell inner membrane</location>
        <topology evidence="1">Single-pass membrane protein</topology>
        <orientation evidence="1">Periplasmic side</orientation>
    </subcellularLocation>
</comment>
<dbReference type="Pfam" id="PF03544">
    <property type="entry name" value="TonB_C"/>
    <property type="match status" value="1"/>
</dbReference>
<keyword evidence="6 10" id="KW-0812">Transmembrane</keyword>
<dbReference type="CDD" id="cd07341">
    <property type="entry name" value="M56_BlaR1_MecR1_like"/>
    <property type="match status" value="1"/>
</dbReference>
<feature type="transmembrane region" description="Helical" evidence="10">
    <location>
        <begin position="6"/>
        <end position="25"/>
    </location>
</feature>
<dbReference type="GO" id="GO:0055085">
    <property type="term" value="P:transmembrane transport"/>
    <property type="evidence" value="ECO:0007669"/>
    <property type="project" value="InterPro"/>
</dbReference>
<evidence type="ECO:0000313" key="13">
    <source>
        <dbReference type="Proteomes" id="UP000824028"/>
    </source>
</evidence>
<dbReference type="PROSITE" id="PS52015">
    <property type="entry name" value="TONB_CTD"/>
    <property type="match status" value="1"/>
</dbReference>
<evidence type="ECO:0000256" key="2">
    <source>
        <dbReference type="ARBA" id="ARBA00006555"/>
    </source>
</evidence>
<dbReference type="InterPro" id="IPR008969">
    <property type="entry name" value="CarboxyPept-like_regulatory"/>
</dbReference>
<dbReference type="Gene3D" id="2.170.130.10">
    <property type="entry name" value="TonB-dependent receptor, plug domain"/>
    <property type="match status" value="1"/>
</dbReference>
<dbReference type="GO" id="GO:0015031">
    <property type="term" value="P:protein transport"/>
    <property type="evidence" value="ECO:0007669"/>
    <property type="project" value="UniProtKB-KW"/>
</dbReference>
<evidence type="ECO:0000313" key="12">
    <source>
        <dbReference type="EMBL" id="HIZ32125.1"/>
    </source>
</evidence>
<evidence type="ECO:0000256" key="3">
    <source>
        <dbReference type="ARBA" id="ARBA00022448"/>
    </source>
</evidence>
<dbReference type="FunFam" id="3.30.1150.10:FF:000002">
    <property type="entry name" value="Energy transducer TonB"/>
    <property type="match status" value="1"/>
</dbReference>
<evidence type="ECO:0000256" key="6">
    <source>
        <dbReference type="ARBA" id="ARBA00022692"/>
    </source>
</evidence>
<feature type="transmembrane region" description="Helical" evidence="10">
    <location>
        <begin position="37"/>
        <end position="56"/>
    </location>
</feature>
<evidence type="ECO:0000259" key="11">
    <source>
        <dbReference type="PROSITE" id="PS52015"/>
    </source>
</evidence>
<dbReference type="SUPFAM" id="SSF49464">
    <property type="entry name" value="Carboxypeptidase regulatory domain-like"/>
    <property type="match status" value="1"/>
</dbReference>
<evidence type="ECO:0000256" key="10">
    <source>
        <dbReference type="SAM" id="Phobius"/>
    </source>
</evidence>
<dbReference type="InterPro" id="IPR051045">
    <property type="entry name" value="TonB-dependent_transducer"/>
</dbReference>
<evidence type="ECO:0000256" key="8">
    <source>
        <dbReference type="ARBA" id="ARBA00022989"/>
    </source>
</evidence>
<name>A0A9D2E7D3_9BACE</name>
<evidence type="ECO:0000256" key="4">
    <source>
        <dbReference type="ARBA" id="ARBA00022475"/>
    </source>
</evidence>
<dbReference type="Proteomes" id="UP000824028">
    <property type="component" value="Unassembled WGS sequence"/>
</dbReference>
<sequence length="824" mass="90413">MGTFLVYILKSALCLAAFYLFYRLLLSRDTFHRFNRVALLCVLVLSAVVPLIEVSTTETSGVGQTMLTLEEWLALAEAMTEAVPAEPVEPSRAVWPLVLLAVYGAGVLFFLVRNVCSLFRLGQLLRGTSREDISRYVKDAPQVLLLVHERDIAPFSWMRCIVIARRDLEEDGRPILLHELAHIRLGHSWDILLADLCCFVQWFNPAAWLLKQELQAVHEYEADEAVLCAGVNAREYQLLLIKKAVGTRLYSMANSLNHSKLKKRITMMQRRKSNPWARAKFLYVLPLAAVAVAAFARPEVSGVSNELSAAKVTDLAEIMKAESVKSAVVPQDTARKQKYAVVDGTELLESRVGLQDLISYLGNNIRLSKETEEKGVQGKLLMKLIFNEKGELKESQVLEGVDPAIDAEALRVVKSIPRSIAEKLRGDTVAMCFPIPFKFAIAPKKEGMKLSDPVVSIGEKEADNVYDMVKQAPQFPGGSKAMREYLKTNMRYPQIAKENGIQGRVILQFVVDETGKVRDPKILRSVDPALDAEAIRLVEAMPLWTPGKQDGKAVAVRFTVPVVFSLQEDGKLPQKSKSVWAIDGKIVPYEQVKAMDSSEIATIHIWKGQDAIDRYGEQVTGDVIEVITKKASDGEEVLSVSGGKMSVLYKHTGILGIGNRKTGTSVNPDSVLILIDGVPATEETFRALSPEKITSVSVMKDDVVKSWAGKYGKKALNGVIVIATKDAAAHPLSQKDNVMIAVSPADKNAGQIAVDGIVTDEKGEPILGAIVREASAPEKGVVTDGQGCFKLSAPKGAMLEVVYVGFQTARVLAQPKMTIILKAE</sequence>
<keyword evidence="3" id="KW-0813">Transport</keyword>
<evidence type="ECO:0000256" key="5">
    <source>
        <dbReference type="ARBA" id="ARBA00022519"/>
    </source>
</evidence>
<reference evidence="12" key="2">
    <citation type="submission" date="2021-04" db="EMBL/GenBank/DDBJ databases">
        <authorList>
            <person name="Gilroy R."/>
        </authorList>
    </citation>
    <scope>NUCLEOTIDE SEQUENCE</scope>
    <source>
        <strain evidence="12">ChiHjej9B8-1298</strain>
    </source>
</reference>
<keyword evidence="5" id="KW-0997">Cell inner membrane</keyword>
<organism evidence="12 13">
    <name type="scientific">Candidatus Bacteroides merdigallinarum</name>
    <dbReference type="NCBI Taxonomy" id="2838473"/>
    <lineage>
        <taxon>Bacteria</taxon>
        <taxon>Pseudomonadati</taxon>
        <taxon>Bacteroidota</taxon>
        <taxon>Bacteroidia</taxon>
        <taxon>Bacteroidales</taxon>
        <taxon>Bacteroidaceae</taxon>
        <taxon>Bacteroides</taxon>
    </lineage>
</organism>
<keyword evidence="4" id="KW-1003">Cell membrane</keyword>
<dbReference type="Gene3D" id="3.30.1150.10">
    <property type="match status" value="2"/>
</dbReference>
<feature type="domain" description="TonB C-terminal" evidence="11">
    <location>
        <begin position="477"/>
        <end position="573"/>
    </location>
</feature>
<dbReference type="AlphaFoldDB" id="A0A9D2E7D3"/>
<dbReference type="Pfam" id="PF05569">
    <property type="entry name" value="Peptidase_M56"/>
    <property type="match status" value="1"/>
</dbReference>
<keyword evidence="9 10" id="KW-0472">Membrane</keyword>
<evidence type="ECO:0000256" key="9">
    <source>
        <dbReference type="ARBA" id="ARBA00023136"/>
    </source>
</evidence>
<dbReference type="EMBL" id="DXBX01000008">
    <property type="protein sequence ID" value="HIZ32125.1"/>
    <property type="molecule type" value="Genomic_DNA"/>
</dbReference>
<comment type="caution">
    <text evidence="12">The sequence shown here is derived from an EMBL/GenBank/DDBJ whole genome shotgun (WGS) entry which is preliminary data.</text>
</comment>
<dbReference type="PANTHER" id="PTHR33446:SF2">
    <property type="entry name" value="PROTEIN TONB"/>
    <property type="match status" value="1"/>
</dbReference>
<dbReference type="NCBIfam" id="TIGR01352">
    <property type="entry name" value="tonB_Cterm"/>
    <property type="match status" value="1"/>
</dbReference>
<protein>
    <submittedName>
        <fullName evidence="12">TonB family protein</fullName>
    </submittedName>
</protein>
<dbReference type="SUPFAM" id="SSF56935">
    <property type="entry name" value="Porins"/>
    <property type="match status" value="1"/>
</dbReference>
<comment type="similarity">
    <text evidence="2">Belongs to the TonB family.</text>
</comment>
<feature type="transmembrane region" description="Helical" evidence="10">
    <location>
        <begin position="277"/>
        <end position="296"/>
    </location>
</feature>
<evidence type="ECO:0000256" key="7">
    <source>
        <dbReference type="ARBA" id="ARBA00022927"/>
    </source>
</evidence>
<dbReference type="InterPro" id="IPR037682">
    <property type="entry name" value="TonB_C"/>
</dbReference>
<dbReference type="InterPro" id="IPR008756">
    <property type="entry name" value="Peptidase_M56"/>
</dbReference>
<dbReference type="PANTHER" id="PTHR33446">
    <property type="entry name" value="PROTEIN TONB-RELATED"/>
    <property type="match status" value="1"/>
</dbReference>
<dbReference type="InterPro" id="IPR037066">
    <property type="entry name" value="Plug_dom_sf"/>
</dbReference>
<dbReference type="GO" id="GO:0098797">
    <property type="term" value="C:plasma membrane protein complex"/>
    <property type="evidence" value="ECO:0007669"/>
    <property type="project" value="TreeGrafter"/>
</dbReference>
<keyword evidence="7" id="KW-0653">Protein transport</keyword>